<dbReference type="STRING" id="1194083.BN12_1360011"/>
<comment type="caution">
    <text evidence="3">The sequence shown here is derived from an EMBL/GenBank/DDBJ whole genome shotgun (WGS) entry which is preliminary data.</text>
</comment>
<dbReference type="AlphaFoldDB" id="A0A077LT88"/>
<reference evidence="3 4" key="1">
    <citation type="journal article" date="2013" name="ISME J.">
        <title>A metabolic model for members of the genus Tetrasphaera involved in enhanced biological phosphorus removal.</title>
        <authorList>
            <person name="Kristiansen R."/>
            <person name="Nguyen H.T.T."/>
            <person name="Saunders A.M."/>
            <person name="Nielsen J.L."/>
            <person name="Wimmer R."/>
            <person name="Le V.Q."/>
            <person name="McIlroy S.J."/>
            <person name="Petrovski S."/>
            <person name="Seviour R.J."/>
            <person name="Calteau A."/>
            <person name="Nielsen K.L."/>
            <person name="Nielsen P.H."/>
        </authorList>
    </citation>
    <scope>NUCLEOTIDE SEQUENCE [LARGE SCALE GENOMIC DNA]</scope>
    <source>
        <strain evidence="3 4">T1-X7</strain>
    </source>
</reference>
<accession>A0A077LT88</accession>
<sequence length="194" mass="20295">MRNQGGRSEGITGSATAIVLAGGGARRFGGDKLGAAYAETTVLDHLLATIPPDWPVVCVGPRRATVRDVDWVREEPVRGGPLAGIAAAVPLARTDVTVVVAGDMPQAGHVLPRLAARLGRAPDTVEGVVGADPAGRENPLLAAYRTRALRAVLPECPSGLPARTLLALRHRVLAVTAEEARDIDTPEDLFPQRS</sequence>
<dbReference type="EMBL" id="CAJB01000042">
    <property type="protein sequence ID" value="CCH76623.1"/>
    <property type="molecule type" value="Genomic_DNA"/>
</dbReference>
<evidence type="ECO:0000259" key="2">
    <source>
        <dbReference type="Pfam" id="PF12804"/>
    </source>
</evidence>
<evidence type="ECO:0000313" key="4">
    <source>
        <dbReference type="Proteomes" id="UP000035721"/>
    </source>
</evidence>
<dbReference type="SUPFAM" id="SSF53448">
    <property type="entry name" value="Nucleotide-diphospho-sugar transferases"/>
    <property type="match status" value="1"/>
</dbReference>
<gene>
    <name evidence="3" type="ORF">BN12_1360011</name>
</gene>
<dbReference type="Gene3D" id="3.90.550.10">
    <property type="entry name" value="Spore Coat Polysaccharide Biosynthesis Protein SpsA, Chain A"/>
    <property type="match status" value="1"/>
</dbReference>
<evidence type="ECO:0000313" key="3">
    <source>
        <dbReference type="EMBL" id="CCH76623.1"/>
    </source>
</evidence>
<dbReference type="RefSeq" id="WP_048553396.1">
    <property type="nucleotide sequence ID" value="NZ_HF570958.1"/>
</dbReference>
<keyword evidence="1" id="KW-0808">Transferase</keyword>
<protein>
    <recommendedName>
        <fullName evidence="2">MobA-like NTP transferase domain-containing protein</fullName>
    </recommendedName>
</protein>
<dbReference type="InterPro" id="IPR025877">
    <property type="entry name" value="MobA-like_NTP_Trfase"/>
</dbReference>
<dbReference type="InterPro" id="IPR029044">
    <property type="entry name" value="Nucleotide-diphossugar_trans"/>
</dbReference>
<evidence type="ECO:0000256" key="1">
    <source>
        <dbReference type="ARBA" id="ARBA00022679"/>
    </source>
</evidence>
<proteinExistence type="predicted"/>
<keyword evidence="4" id="KW-1185">Reference proteome</keyword>
<dbReference type="OrthoDB" id="4408226at2"/>
<dbReference type="Proteomes" id="UP000035721">
    <property type="component" value="Unassembled WGS sequence"/>
</dbReference>
<dbReference type="Pfam" id="PF12804">
    <property type="entry name" value="NTP_transf_3"/>
    <property type="match status" value="1"/>
</dbReference>
<dbReference type="PANTHER" id="PTHR19136:SF81">
    <property type="entry name" value="MOLYBDENUM COFACTOR GUANYLYLTRANSFERASE"/>
    <property type="match status" value="1"/>
</dbReference>
<name>A0A077LT88_9MICO</name>
<dbReference type="PANTHER" id="PTHR19136">
    <property type="entry name" value="MOLYBDENUM COFACTOR GUANYLYLTRANSFERASE"/>
    <property type="match status" value="1"/>
</dbReference>
<organism evidence="3 4">
    <name type="scientific">Nostocoides japonicum T1-X7</name>
    <dbReference type="NCBI Taxonomy" id="1194083"/>
    <lineage>
        <taxon>Bacteria</taxon>
        <taxon>Bacillati</taxon>
        <taxon>Actinomycetota</taxon>
        <taxon>Actinomycetes</taxon>
        <taxon>Micrococcales</taxon>
        <taxon>Intrasporangiaceae</taxon>
        <taxon>Nostocoides</taxon>
    </lineage>
</organism>
<dbReference type="GO" id="GO:0016779">
    <property type="term" value="F:nucleotidyltransferase activity"/>
    <property type="evidence" value="ECO:0007669"/>
    <property type="project" value="UniProtKB-ARBA"/>
</dbReference>
<feature type="domain" description="MobA-like NTP transferase" evidence="2">
    <location>
        <begin position="17"/>
        <end position="167"/>
    </location>
</feature>